<feature type="domain" description="C2H2-type" evidence="9">
    <location>
        <begin position="370"/>
        <end position="392"/>
    </location>
</feature>
<comment type="subcellular location">
    <subcellularLocation>
        <location evidence="1">Nucleus</location>
    </subcellularLocation>
</comment>
<feature type="compositionally biased region" description="Basic and acidic residues" evidence="8">
    <location>
        <begin position="209"/>
        <end position="232"/>
    </location>
</feature>
<feature type="compositionally biased region" description="Polar residues" evidence="8">
    <location>
        <begin position="425"/>
        <end position="434"/>
    </location>
</feature>
<feature type="region of interest" description="Disordered" evidence="8">
    <location>
        <begin position="197"/>
        <end position="232"/>
    </location>
</feature>
<evidence type="ECO:0000256" key="8">
    <source>
        <dbReference type="SAM" id="MobiDB-lite"/>
    </source>
</evidence>
<keyword evidence="3" id="KW-0677">Repeat</keyword>
<dbReference type="AlphaFoldDB" id="A0A9P9AAY7"/>
<feature type="compositionally biased region" description="Low complexity" evidence="8">
    <location>
        <begin position="36"/>
        <end position="59"/>
    </location>
</feature>
<dbReference type="FunFam" id="3.30.160.60:FF:000557">
    <property type="entry name" value="zinc finger and SCAN domain-containing protein 29"/>
    <property type="match status" value="1"/>
</dbReference>
<evidence type="ECO:0000256" key="2">
    <source>
        <dbReference type="ARBA" id="ARBA00022723"/>
    </source>
</evidence>
<feature type="domain" description="C2H2-type" evidence="9">
    <location>
        <begin position="342"/>
        <end position="369"/>
    </location>
</feature>
<dbReference type="Pfam" id="PF13912">
    <property type="entry name" value="zf-C2H2_6"/>
    <property type="match status" value="2"/>
</dbReference>
<dbReference type="PROSITE" id="PS50157">
    <property type="entry name" value="ZINC_FINGER_C2H2_2"/>
    <property type="match status" value="4"/>
</dbReference>
<dbReference type="GO" id="GO:0000981">
    <property type="term" value="F:DNA-binding transcription factor activity, RNA polymerase II-specific"/>
    <property type="evidence" value="ECO:0007669"/>
    <property type="project" value="TreeGrafter"/>
</dbReference>
<dbReference type="OrthoDB" id="3437960at2759"/>
<dbReference type="Pfam" id="PF00096">
    <property type="entry name" value="zf-C2H2"/>
    <property type="match status" value="1"/>
</dbReference>
<gene>
    <name evidence="10" type="ORF">F5X68DRAFT_202438</name>
</gene>
<evidence type="ECO:0000313" key="10">
    <source>
        <dbReference type="EMBL" id="KAH6691713.1"/>
    </source>
</evidence>
<dbReference type="InterPro" id="IPR036236">
    <property type="entry name" value="Znf_C2H2_sf"/>
</dbReference>
<evidence type="ECO:0000256" key="5">
    <source>
        <dbReference type="ARBA" id="ARBA00022833"/>
    </source>
</evidence>
<keyword evidence="2" id="KW-0479">Metal-binding</keyword>
<dbReference type="PANTHER" id="PTHR24394:SF29">
    <property type="entry name" value="MYONEURIN"/>
    <property type="match status" value="1"/>
</dbReference>
<evidence type="ECO:0000256" key="6">
    <source>
        <dbReference type="ARBA" id="ARBA00023242"/>
    </source>
</evidence>
<comment type="caution">
    <text evidence="10">The sequence shown here is derived from an EMBL/GenBank/DDBJ whole genome shotgun (WGS) entry which is preliminary data.</text>
</comment>
<dbReference type="Gene3D" id="3.30.160.60">
    <property type="entry name" value="Classic Zinc Finger"/>
    <property type="match status" value="5"/>
</dbReference>
<protein>
    <recommendedName>
        <fullName evidence="9">C2H2-type domain-containing protein</fullName>
    </recommendedName>
</protein>
<evidence type="ECO:0000256" key="4">
    <source>
        <dbReference type="ARBA" id="ARBA00022771"/>
    </source>
</evidence>
<evidence type="ECO:0000256" key="3">
    <source>
        <dbReference type="ARBA" id="ARBA00022737"/>
    </source>
</evidence>
<feature type="region of interest" description="Disordered" evidence="8">
    <location>
        <begin position="417"/>
        <end position="473"/>
    </location>
</feature>
<feature type="region of interest" description="Disordered" evidence="8">
    <location>
        <begin position="20"/>
        <end position="81"/>
    </location>
</feature>
<dbReference type="PROSITE" id="PS00028">
    <property type="entry name" value="ZINC_FINGER_C2H2_1"/>
    <property type="match status" value="4"/>
</dbReference>
<evidence type="ECO:0000256" key="7">
    <source>
        <dbReference type="PROSITE-ProRule" id="PRU00042"/>
    </source>
</evidence>
<dbReference type="GO" id="GO:0008270">
    <property type="term" value="F:zinc ion binding"/>
    <property type="evidence" value="ECO:0007669"/>
    <property type="project" value="UniProtKB-KW"/>
</dbReference>
<dbReference type="SMART" id="SM00355">
    <property type="entry name" value="ZnF_C2H2"/>
    <property type="match status" value="6"/>
</dbReference>
<evidence type="ECO:0000313" key="11">
    <source>
        <dbReference type="Proteomes" id="UP000770015"/>
    </source>
</evidence>
<keyword evidence="5" id="KW-0862">Zinc</keyword>
<evidence type="ECO:0000259" key="9">
    <source>
        <dbReference type="PROSITE" id="PS50157"/>
    </source>
</evidence>
<dbReference type="Proteomes" id="UP000770015">
    <property type="component" value="Unassembled WGS sequence"/>
</dbReference>
<feature type="domain" description="C2H2-type" evidence="9">
    <location>
        <begin position="314"/>
        <end position="341"/>
    </location>
</feature>
<proteinExistence type="predicted"/>
<dbReference type="GO" id="GO:0005634">
    <property type="term" value="C:nucleus"/>
    <property type="evidence" value="ECO:0007669"/>
    <property type="project" value="UniProtKB-SubCell"/>
</dbReference>
<name>A0A9P9AAY7_9PEZI</name>
<accession>A0A9P9AAY7</accession>
<sequence>MLPHTSSETEAAAALRNMASNNHHAPPPPQYFDPAQQSQHHQPQHQYHQQPHQYHQPQQQHHRGLHPDFSTPTADAGPMLYGAVEDYSDPWAQSFQNDEDISISPEVLAHYKEFHQPNAHHQLCVDPCVLSNLDHPLDLPMCPSTVPSHPPFPASQQQIPYPIGTTTAALSPSTCNATIHTAVELVDLANHTWHLGPSPAASSSVDSVEEPKDLPEQLDHQDHQDHQEQKEHKCGWITGPRTETCGLVFLSCEELQEHARKEHVEKLVKSEHGFVCNWEKCPRLGNRRRRGGIGFAQRSKLERHLQSHTDYKPAECPICKLQLSSQQALSCHMNTHTGYSPHVCQYCGLSFKQPSAKTMHERVHTGEKPLQCEVCGMRFGESSNLSKHRKTHNIRGEHICTLCNKDFTRLDQLERHMKTVHDPSNPKNTTTTSQRTKRGKKEAAGRGTIPTPTPSDSEDSIRRASISDIAQSF</sequence>
<dbReference type="SUPFAM" id="SSF57667">
    <property type="entry name" value="beta-beta-alpha zinc fingers"/>
    <property type="match status" value="3"/>
</dbReference>
<keyword evidence="6" id="KW-0539">Nucleus</keyword>
<keyword evidence="11" id="KW-1185">Reference proteome</keyword>
<evidence type="ECO:0000256" key="1">
    <source>
        <dbReference type="ARBA" id="ARBA00004123"/>
    </source>
</evidence>
<dbReference type="EMBL" id="JAGSXJ010000005">
    <property type="protein sequence ID" value="KAH6691713.1"/>
    <property type="molecule type" value="Genomic_DNA"/>
</dbReference>
<keyword evidence="4 7" id="KW-0863">Zinc-finger</keyword>
<feature type="compositionally biased region" description="Low complexity" evidence="8">
    <location>
        <begin position="197"/>
        <end position="206"/>
    </location>
</feature>
<dbReference type="InterPro" id="IPR013087">
    <property type="entry name" value="Znf_C2H2_type"/>
</dbReference>
<organism evidence="10 11">
    <name type="scientific">Plectosphaerella plurivora</name>
    <dbReference type="NCBI Taxonomy" id="936078"/>
    <lineage>
        <taxon>Eukaryota</taxon>
        <taxon>Fungi</taxon>
        <taxon>Dikarya</taxon>
        <taxon>Ascomycota</taxon>
        <taxon>Pezizomycotina</taxon>
        <taxon>Sordariomycetes</taxon>
        <taxon>Hypocreomycetidae</taxon>
        <taxon>Glomerellales</taxon>
        <taxon>Plectosphaerellaceae</taxon>
        <taxon>Plectosphaerella</taxon>
    </lineage>
</organism>
<feature type="domain" description="C2H2-type" evidence="9">
    <location>
        <begin position="398"/>
        <end position="426"/>
    </location>
</feature>
<dbReference type="PANTHER" id="PTHR24394">
    <property type="entry name" value="ZINC FINGER PROTEIN"/>
    <property type="match status" value="1"/>
</dbReference>
<reference evidence="10" key="1">
    <citation type="journal article" date="2021" name="Nat. Commun.">
        <title>Genetic determinants of endophytism in the Arabidopsis root mycobiome.</title>
        <authorList>
            <person name="Mesny F."/>
            <person name="Miyauchi S."/>
            <person name="Thiergart T."/>
            <person name="Pickel B."/>
            <person name="Atanasova L."/>
            <person name="Karlsson M."/>
            <person name="Huettel B."/>
            <person name="Barry K.W."/>
            <person name="Haridas S."/>
            <person name="Chen C."/>
            <person name="Bauer D."/>
            <person name="Andreopoulos W."/>
            <person name="Pangilinan J."/>
            <person name="LaButti K."/>
            <person name="Riley R."/>
            <person name="Lipzen A."/>
            <person name="Clum A."/>
            <person name="Drula E."/>
            <person name="Henrissat B."/>
            <person name="Kohler A."/>
            <person name="Grigoriev I.V."/>
            <person name="Martin F.M."/>
            <person name="Hacquard S."/>
        </authorList>
    </citation>
    <scope>NUCLEOTIDE SEQUENCE</scope>
    <source>
        <strain evidence="10">MPI-SDFR-AT-0117</strain>
    </source>
</reference>